<keyword evidence="2" id="KW-0472">Membrane</keyword>
<sequence length="120" mass="13530">MYATPTRTATPSRTTTITARVRQNSSATASLPTRSNLAQQGQPGPSNRPIKHVRFQNTELTESEKAWEREKERRRKELSGQLTFDTPGPKENPIDWTAGAITVVSVLLAGLWMLRSKRRR</sequence>
<dbReference type="RefSeq" id="XP_062633946.1">
    <property type="nucleotide sequence ID" value="XM_062781916.1"/>
</dbReference>
<feature type="region of interest" description="Disordered" evidence="1">
    <location>
        <begin position="1"/>
        <end position="94"/>
    </location>
</feature>
<reference evidence="3" key="2">
    <citation type="submission" date="2023-05" db="EMBL/GenBank/DDBJ databases">
        <authorList>
            <consortium name="Lawrence Berkeley National Laboratory"/>
            <person name="Steindorff A."/>
            <person name="Hensen N."/>
            <person name="Bonometti L."/>
            <person name="Westerberg I."/>
            <person name="Brannstrom I.O."/>
            <person name="Guillou S."/>
            <person name="Cros-Aarteil S."/>
            <person name="Calhoun S."/>
            <person name="Haridas S."/>
            <person name="Kuo A."/>
            <person name="Mondo S."/>
            <person name="Pangilinan J."/>
            <person name="Riley R."/>
            <person name="Labutti K."/>
            <person name="Andreopoulos B."/>
            <person name="Lipzen A."/>
            <person name="Chen C."/>
            <person name="Yanf M."/>
            <person name="Daum C."/>
            <person name="Ng V."/>
            <person name="Clum A."/>
            <person name="Ohm R."/>
            <person name="Martin F."/>
            <person name="Silar P."/>
            <person name="Natvig D."/>
            <person name="Lalanne C."/>
            <person name="Gautier V."/>
            <person name="Ament-Velasquez S.L."/>
            <person name="Kruys A."/>
            <person name="Hutchinson M.I."/>
            <person name="Powell A.J."/>
            <person name="Barry K."/>
            <person name="Miller A.N."/>
            <person name="Grigoriev I.V."/>
            <person name="Debuchy R."/>
            <person name="Gladieux P."/>
            <person name="Thoren M.H."/>
            <person name="Johannesson H."/>
        </authorList>
    </citation>
    <scope>NUCLEOTIDE SEQUENCE</scope>
    <source>
        <strain evidence="3">CBS 141.50</strain>
    </source>
</reference>
<keyword evidence="2" id="KW-0812">Transmembrane</keyword>
<protein>
    <submittedName>
        <fullName evidence="3">Uncharacterized protein</fullName>
    </submittedName>
</protein>
<keyword evidence="2" id="KW-1133">Transmembrane helix</keyword>
<feature type="compositionally biased region" description="Low complexity" evidence="1">
    <location>
        <begin position="1"/>
        <end position="20"/>
    </location>
</feature>
<accession>A0AAN6UX09</accession>
<proteinExistence type="predicted"/>
<keyword evidence="4" id="KW-1185">Reference proteome</keyword>
<gene>
    <name evidence="3" type="ORF">C8A04DRAFT_31911</name>
</gene>
<dbReference type="Proteomes" id="UP001302676">
    <property type="component" value="Unassembled WGS sequence"/>
</dbReference>
<dbReference type="AlphaFoldDB" id="A0AAN6UX09"/>
<evidence type="ECO:0000313" key="3">
    <source>
        <dbReference type="EMBL" id="KAK4140575.1"/>
    </source>
</evidence>
<feature type="compositionally biased region" description="Polar residues" evidence="1">
    <location>
        <begin position="21"/>
        <end position="45"/>
    </location>
</feature>
<evidence type="ECO:0000256" key="1">
    <source>
        <dbReference type="SAM" id="MobiDB-lite"/>
    </source>
</evidence>
<feature type="transmembrane region" description="Helical" evidence="2">
    <location>
        <begin position="96"/>
        <end position="114"/>
    </location>
</feature>
<feature type="compositionally biased region" description="Basic and acidic residues" evidence="1">
    <location>
        <begin position="62"/>
        <end position="78"/>
    </location>
</feature>
<dbReference type="GeneID" id="87818529"/>
<dbReference type="EMBL" id="MU853628">
    <property type="protein sequence ID" value="KAK4140575.1"/>
    <property type="molecule type" value="Genomic_DNA"/>
</dbReference>
<name>A0AAN6UX09_9PEZI</name>
<evidence type="ECO:0000256" key="2">
    <source>
        <dbReference type="SAM" id="Phobius"/>
    </source>
</evidence>
<evidence type="ECO:0000313" key="4">
    <source>
        <dbReference type="Proteomes" id="UP001302676"/>
    </source>
</evidence>
<comment type="caution">
    <text evidence="3">The sequence shown here is derived from an EMBL/GenBank/DDBJ whole genome shotgun (WGS) entry which is preliminary data.</text>
</comment>
<organism evidence="3 4">
    <name type="scientific">Dichotomopilus funicola</name>
    <dbReference type="NCBI Taxonomy" id="1934379"/>
    <lineage>
        <taxon>Eukaryota</taxon>
        <taxon>Fungi</taxon>
        <taxon>Dikarya</taxon>
        <taxon>Ascomycota</taxon>
        <taxon>Pezizomycotina</taxon>
        <taxon>Sordariomycetes</taxon>
        <taxon>Sordariomycetidae</taxon>
        <taxon>Sordariales</taxon>
        <taxon>Chaetomiaceae</taxon>
        <taxon>Dichotomopilus</taxon>
    </lineage>
</organism>
<reference evidence="3" key="1">
    <citation type="journal article" date="2023" name="Mol. Phylogenet. Evol.">
        <title>Genome-scale phylogeny and comparative genomics of the fungal order Sordariales.</title>
        <authorList>
            <person name="Hensen N."/>
            <person name="Bonometti L."/>
            <person name="Westerberg I."/>
            <person name="Brannstrom I.O."/>
            <person name="Guillou S."/>
            <person name="Cros-Aarteil S."/>
            <person name="Calhoun S."/>
            <person name="Haridas S."/>
            <person name="Kuo A."/>
            <person name="Mondo S."/>
            <person name="Pangilinan J."/>
            <person name="Riley R."/>
            <person name="LaButti K."/>
            <person name="Andreopoulos B."/>
            <person name="Lipzen A."/>
            <person name="Chen C."/>
            <person name="Yan M."/>
            <person name="Daum C."/>
            <person name="Ng V."/>
            <person name="Clum A."/>
            <person name="Steindorff A."/>
            <person name="Ohm R.A."/>
            <person name="Martin F."/>
            <person name="Silar P."/>
            <person name="Natvig D.O."/>
            <person name="Lalanne C."/>
            <person name="Gautier V."/>
            <person name="Ament-Velasquez S.L."/>
            <person name="Kruys A."/>
            <person name="Hutchinson M.I."/>
            <person name="Powell A.J."/>
            <person name="Barry K."/>
            <person name="Miller A.N."/>
            <person name="Grigoriev I.V."/>
            <person name="Debuchy R."/>
            <person name="Gladieux P."/>
            <person name="Hiltunen Thoren M."/>
            <person name="Johannesson H."/>
        </authorList>
    </citation>
    <scope>NUCLEOTIDE SEQUENCE</scope>
    <source>
        <strain evidence="3">CBS 141.50</strain>
    </source>
</reference>